<evidence type="ECO:0000256" key="7">
    <source>
        <dbReference type="ARBA" id="ARBA00023015"/>
    </source>
</evidence>
<dbReference type="Pfam" id="PF00628">
    <property type="entry name" value="PHD"/>
    <property type="match status" value="1"/>
</dbReference>
<reference evidence="14 15" key="1">
    <citation type="journal article" date="2021" name="Elife">
        <title>Chloroplast acquisition without the gene transfer in kleptoplastic sea slugs, Plakobranchus ocellatus.</title>
        <authorList>
            <person name="Maeda T."/>
            <person name="Takahashi S."/>
            <person name="Yoshida T."/>
            <person name="Shimamura S."/>
            <person name="Takaki Y."/>
            <person name="Nagai Y."/>
            <person name="Toyoda A."/>
            <person name="Suzuki Y."/>
            <person name="Arimoto A."/>
            <person name="Ishii H."/>
            <person name="Satoh N."/>
            <person name="Nishiyama T."/>
            <person name="Hasebe M."/>
            <person name="Maruyama T."/>
            <person name="Minagawa J."/>
            <person name="Obokata J."/>
            <person name="Shigenobu S."/>
        </authorList>
    </citation>
    <scope>NUCLEOTIDE SEQUENCE [LARGE SCALE GENOMIC DNA]</scope>
</reference>
<keyword evidence="7" id="KW-0805">Transcription regulation</keyword>
<dbReference type="InterPro" id="IPR025750">
    <property type="entry name" value="DPF1-3_N"/>
</dbReference>
<evidence type="ECO:0000256" key="4">
    <source>
        <dbReference type="ARBA" id="ARBA00022737"/>
    </source>
</evidence>
<dbReference type="InterPro" id="IPR001965">
    <property type="entry name" value="Znf_PHD"/>
</dbReference>
<comment type="similarity">
    <text evidence="2">Belongs to the requiem/DPF family.</text>
</comment>
<dbReference type="Proteomes" id="UP000735302">
    <property type="component" value="Unassembled WGS sequence"/>
</dbReference>
<dbReference type="GO" id="GO:0008270">
    <property type="term" value="F:zinc ion binding"/>
    <property type="evidence" value="ECO:0007669"/>
    <property type="project" value="UniProtKB-KW"/>
</dbReference>
<dbReference type="Gene3D" id="3.30.160.60">
    <property type="entry name" value="Classic Zinc Finger"/>
    <property type="match status" value="1"/>
</dbReference>
<feature type="region of interest" description="Disordered" evidence="11">
    <location>
        <begin position="139"/>
        <end position="195"/>
    </location>
</feature>
<gene>
    <name evidence="14" type="ORF">PoB_003940800</name>
</gene>
<name>A0AAV4B1D6_9GAST</name>
<evidence type="ECO:0000256" key="8">
    <source>
        <dbReference type="ARBA" id="ARBA00023163"/>
    </source>
</evidence>
<feature type="region of interest" description="Disordered" evidence="11">
    <location>
        <begin position="224"/>
        <end position="262"/>
    </location>
</feature>
<evidence type="ECO:0000256" key="3">
    <source>
        <dbReference type="ARBA" id="ARBA00022723"/>
    </source>
</evidence>
<feature type="compositionally biased region" description="Acidic residues" evidence="11">
    <location>
        <begin position="139"/>
        <end position="164"/>
    </location>
</feature>
<keyword evidence="5 10" id="KW-0863">Zinc-finger</keyword>
<evidence type="ECO:0000259" key="13">
    <source>
        <dbReference type="PROSITE" id="PS50157"/>
    </source>
</evidence>
<feature type="region of interest" description="Disordered" evidence="11">
    <location>
        <begin position="89"/>
        <end position="108"/>
    </location>
</feature>
<evidence type="ECO:0000256" key="5">
    <source>
        <dbReference type="ARBA" id="ARBA00022771"/>
    </source>
</evidence>
<keyword evidence="6" id="KW-0862">Zinc</keyword>
<dbReference type="EMBL" id="BLXT01004470">
    <property type="protein sequence ID" value="GFO12903.1"/>
    <property type="molecule type" value="Genomic_DNA"/>
</dbReference>
<dbReference type="InterPro" id="IPR011011">
    <property type="entry name" value="Znf_FYVE_PHD"/>
</dbReference>
<evidence type="ECO:0000256" key="1">
    <source>
        <dbReference type="ARBA" id="ARBA00004123"/>
    </source>
</evidence>
<protein>
    <submittedName>
        <fullName evidence="14">Zinc finger protein ubi-d4</fullName>
    </submittedName>
</protein>
<evidence type="ECO:0000256" key="6">
    <source>
        <dbReference type="ARBA" id="ARBA00022833"/>
    </source>
</evidence>
<keyword evidence="3" id="KW-0479">Metal-binding</keyword>
<organism evidence="14 15">
    <name type="scientific">Plakobranchus ocellatus</name>
    <dbReference type="NCBI Taxonomy" id="259542"/>
    <lineage>
        <taxon>Eukaryota</taxon>
        <taxon>Metazoa</taxon>
        <taxon>Spiralia</taxon>
        <taxon>Lophotrochozoa</taxon>
        <taxon>Mollusca</taxon>
        <taxon>Gastropoda</taxon>
        <taxon>Heterobranchia</taxon>
        <taxon>Euthyneura</taxon>
        <taxon>Panpulmonata</taxon>
        <taxon>Sacoglossa</taxon>
        <taxon>Placobranchoidea</taxon>
        <taxon>Plakobranchidae</taxon>
        <taxon>Plakobranchus</taxon>
    </lineage>
</organism>
<evidence type="ECO:0000313" key="15">
    <source>
        <dbReference type="Proteomes" id="UP000735302"/>
    </source>
</evidence>
<comment type="caution">
    <text evidence="14">The sequence shown here is derived from an EMBL/GenBank/DDBJ whole genome shotgun (WGS) entry which is preliminary data.</text>
</comment>
<dbReference type="CDD" id="cd15530">
    <property type="entry name" value="PHD2_d4"/>
    <property type="match status" value="1"/>
</dbReference>
<feature type="compositionally biased region" description="Basic and acidic residues" evidence="11">
    <location>
        <begin position="183"/>
        <end position="195"/>
    </location>
</feature>
<dbReference type="Gene3D" id="3.30.40.10">
    <property type="entry name" value="Zinc/RING finger domain, C3HC4 (zinc finger)"/>
    <property type="match status" value="1"/>
</dbReference>
<dbReference type="PROSITE" id="PS50157">
    <property type="entry name" value="ZINC_FINGER_C2H2_2"/>
    <property type="match status" value="1"/>
</dbReference>
<dbReference type="PROSITE" id="PS00028">
    <property type="entry name" value="ZINC_FINGER_C2H2_1"/>
    <property type="match status" value="1"/>
</dbReference>
<feature type="compositionally biased region" description="Basic and acidic residues" evidence="11">
    <location>
        <begin position="241"/>
        <end position="256"/>
    </location>
</feature>
<keyword evidence="9" id="KW-0539">Nucleus</keyword>
<feature type="domain" description="C2H2-type" evidence="13">
    <location>
        <begin position="198"/>
        <end position="226"/>
    </location>
</feature>
<dbReference type="AlphaFoldDB" id="A0AAV4B1D6"/>
<dbReference type="FunFam" id="3.30.40.10:FF:000005">
    <property type="entry name" value="zinc finger protein isoform X1"/>
    <property type="match status" value="1"/>
</dbReference>
<feature type="domain" description="PHD-type" evidence="12">
    <location>
        <begin position="287"/>
        <end position="337"/>
    </location>
</feature>
<dbReference type="Pfam" id="PF14051">
    <property type="entry name" value="DPF1-3_N"/>
    <property type="match status" value="1"/>
</dbReference>
<dbReference type="GO" id="GO:0007399">
    <property type="term" value="P:nervous system development"/>
    <property type="evidence" value="ECO:0007669"/>
    <property type="project" value="TreeGrafter"/>
</dbReference>
<comment type="subcellular location">
    <subcellularLocation>
        <location evidence="1">Nucleus</location>
    </subcellularLocation>
</comment>
<accession>A0AAV4B1D6</accession>
<proteinExistence type="inferred from homology"/>
<evidence type="ECO:0000313" key="14">
    <source>
        <dbReference type="EMBL" id="GFO12903.1"/>
    </source>
</evidence>
<evidence type="ECO:0000256" key="2">
    <source>
        <dbReference type="ARBA" id="ARBA00010539"/>
    </source>
</evidence>
<evidence type="ECO:0000259" key="12">
    <source>
        <dbReference type="PROSITE" id="PS50016"/>
    </source>
</evidence>
<evidence type="ECO:0000256" key="11">
    <source>
        <dbReference type="SAM" id="MobiDB-lite"/>
    </source>
</evidence>
<keyword evidence="8" id="KW-0804">Transcription</keyword>
<dbReference type="InterPro" id="IPR013087">
    <property type="entry name" value="Znf_C2H2_type"/>
</dbReference>
<dbReference type="SUPFAM" id="SSF57903">
    <property type="entry name" value="FYVE/PHD zinc finger"/>
    <property type="match status" value="1"/>
</dbReference>
<sequence>MASGCSVEPTGLSFFPTGDRYMDVLEQTASFNSRLTLERKMRLPFLDSQTGVAQRHTNLFHPYRHRQPGEKEGQLYSYPAKKWKKKKRSVFLSDRRSGGQGDIETGESDVHQISAVENPAHRLDEHDFEHYEAADMWYDDADDFGEPPDDGAMVDDQSDISDFEDSLRGRKKKKAPPKGRKKKNDDKELNSDDKEKPYSCEACGARYKTRPGLAYHYSHFHNGMMEEDSRSPSPKPPSRANSEHSSKGTKRTRGESSRNSAGHPTCLQFTENMIISVKKYPWQCIECKSCGLCGTSDNDDQLLFCDDCDRGYHMYCLKPPLSEPPEGSWSCHLCIEEFHGGKKPAGMI</sequence>
<dbReference type="InterPro" id="IPR019787">
    <property type="entry name" value="Znf_PHD-finger"/>
</dbReference>
<dbReference type="InterPro" id="IPR013083">
    <property type="entry name" value="Znf_RING/FYVE/PHD"/>
</dbReference>
<dbReference type="PANTHER" id="PTHR45888">
    <property type="entry name" value="HL01030P-RELATED"/>
    <property type="match status" value="1"/>
</dbReference>
<dbReference type="GO" id="GO:0071565">
    <property type="term" value="C:nBAF complex"/>
    <property type="evidence" value="ECO:0007669"/>
    <property type="project" value="TreeGrafter"/>
</dbReference>
<feature type="compositionally biased region" description="Basic residues" evidence="11">
    <location>
        <begin position="169"/>
        <end position="182"/>
    </location>
</feature>
<keyword evidence="15" id="KW-1185">Reference proteome</keyword>
<evidence type="ECO:0000256" key="9">
    <source>
        <dbReference type="ARBA" id="ARBA00023242"/>
    </source>
</evidence>
<dbReference type="SMART" id="SM00249">
    <property type="entry name" value="PHD"/>
    <property type="match status" value="1"/>
</dbReference>
<dbReference type="PANTHER" id="PTHR45888:SF5">
    <property type="entry name" value="D4, ISOFORM A"/>
    <property type="match status" value="1"/>
</dbReference>
<keyword evidence="4" id="KW-0677">Repeat</keyword>
<dbReference type="PROSITE" id="PS50016">
    <property type="entry name" value="ZF_PHD_2"/>
    <property type="match status" value="1"/>
</dbReference>
<evidence type="ECO:0000256" key="10">
    <source>
        <dbReference type="PROSITE-ProRule" id="PRU00042"/>
    </source>
</evidence>